<dbReference type="RefSeq" id="WP_061214293.1">
    <property type="nucleotide sequence ID" value="NZ_DLIJ01000125.1"/>
</dbReference>
<dbReference type="AlphaFoldDB" id="A0A354YYR0"/>
<dbReference type="GO" id="GO:0032259">
    <property type="term" value="P:methylation"/>
    <property type="evidence" value="ECO:0007669"/>
    <property type="project" value="UniProtKB-KW"/>
</dbReference>
<reference evidence="2 3" key="1">
    <citation type="journal article" date="2018" name="Nat. Biotechnol.">
        <title>A standardized bacterial taxonomy based on genome phylogeny substantially revises the tree of life.</title>
        <authorList>
            <person name="Parks D.H."/>
            <person name="Chuvochina M."/>
            <person name="Waite D.W."/>
            <person name="Rinke C."/>
            <person name="Skarshewski A."/>
            <person name="Chaumeil P.A."/>
            <person name="Hugenholtz P."/>
        </authorList>
    </citation>
    <scope>NUCLEOTIDE SEQUENCE [LARGE SCALE GENOMIC DNA]</scope>
    <source>
        <strain evidence="2">UBA10948</strain>
    </source>
</reference>
<dbReference type="Pfam" id="PF08241">
    <property type="entry name" value="Methyltransf_11"/>
    <property type="match status" value="1"/>
</dbReference>
<dbReference type="GO" id="GO:0008757">
    <property type="term" value="F:S-adenosylmethionine-dependent methyltransferase activity"/>
    <property type="evidence" value="ECO:0007669"/>
    <property type="project" value="InterPro"/>
</dbReference>
<keyword evidence="2" id="KW-0489">Methyltransferase</keyword>
<evidence type="ECO:0000313" key="2">
    <source>
        <dbReference type="EMBL" id="HBK54478.1"/>
    </source>
</evidence>
<accession>A0A354YYR0</accession>
<dbReference type="Gene3D" id="3.40.50.150">
    <property type="entry name" value="Vaccinia Virus protein VP39"/>
    <property type="match status" value="1"/>
</dbReference>
<evidence type="ECO:0000313" key="3">
    <source>
        <dbReference type="Proteomes" id="UP000263273"/>
    </source>
</evidence>
<organism evidence="2 3">
    <name type="scientific">Syntrophomonas wolfei</name>
    <dbReference type="NCBI Taxonomy" id="863"/>
    <lineage>
        <taxon>Bacteria</taxon>
        <taxon>Bacillati</taxon>
        <taxon>Bacillota</taxon>
        <taxon>Clostridia</taxon>
        <taxon>Eubacteriales</taxon>
        <taxon>Syntrophomonadaceae</taxon>
        <taxon>Syntrophomonas</taxon>
    </lineage>
</organism>
<dbReference type="EMBL" id="DNZF01000241">
    <property type="protein sequence ID" value="HBK54478.1"/>
    <property type="molecule type" value="Genomic_DNA"/>
</dbReference>
<dbReference type="Proteomes" id="UP000263273">
    <property type="component" value="Unassembled WGS sequence"/>
</dbReference>
<protein>
    <submittedName>
        <fullName evidence="2">Class I SAM-dependent methyltransferase</fullName>
    </submittedName>
</protein>
<proteinExistence type="predicted"/>
<dbReference type="CDD" id="cd02440">
    <property type="entry name" value="AdoMet_MTases"/>
    <property type="match status" value="1"/>
</dbReference>
<dbReference type="SUPFAM" id="SSF53335">
    <property type="entry name" value="S-adenosyl-L-methionine-dependent methyltransferases"/>
    <property type="match status" value="1"/>
</dbReference>
<keyword evidence="2" id="KW-0808">Transferase</keyword>
<sequence length="205" mass="22706">MLKSSEGKSSYNALLPIYPLLAQQCVDDYALDSGICLDIGTGNGYVGTEIAKITRMDIYYIDIEAEALSFARRSVAEADIDNEVFFIEADICQGLTLADNFADFIISRGSLWFWKDRARGLAEVYRLLKVGGIALVGGGLGRYVPWTMRKRLSGERKNTLERKGGKRLSLEEMEALAIEAGISSFRVMSDAPGDKGSWIEIHKHL</sequence>
<dbReference type="InterPro" id="IPR029063">
    <property type="entry name" value="SAM-dependent_MTases_sf"/>
</dbReference>
<comment type="caution">
    <text evidence="2">The sequence shown here is derived from an EMBL/GenBank/DDBJ whole genome shotgun (WGS) entry which is preliminary data.</text>
</comment>
<dbReference type="STRING" id="378794.GCA_001570625_01831"/>
<evidence type="ECO:0000259" key="1">
    <source>
        <dbReference type="Pfam" id="PF08241"/>
    </source>
</evidence>
<dbReference type="InterPro" id="IPR013216">
    <property type="entry name" value="Methyltransf_11"/>
</dbReference>
<feature type="domain" description="Methyltransferase type 11" evidence="1">
    <location>
        <begin position="37"/>
        <end position="135"/>
    </location>
</feature>
<gene>
    <name evidence="2" type="ORF">DDZ44_11130</name>
</gene>
<name>A0A354YYR0_9FIRM</name>